<dbReference type="AlphaFoldDB" id="A0A366QPH0"/>
<organism evidence="2 3">
    <name type="scientific">Fusarium coffeatum</name>
    <dbReference type="NCBI Taxonomy" id="231269"/>
    <lineage>
        <taxon>Eukaryota</taxon>
        <taxon>Fungi</taxon>
        <taxon>Dikarya</taxon>
        <taxon>Ascomycota</taxon>
        <taxon>Pezizomycotina</taxon>
        <taxon>Sordariomycetes</taxon>
        <taxon>Hypocreomycetidae</taxon>
        <taxon>Hypocreales</taxon>
        <taxon>Nectriaceae</taxon>
        <taxon>Fusarium</taxon>
        <taxon>Fusarium incarnatum-equiseti species complex</taxon>
    </lineage>
</organism>
<feature type="domain" description="Aminoglycoside phosphotransferase" evidence="1">
    <location>
        <begin position="5"/>
        <end position="65"/>
    </location>
</feature>
<accession>A0A366QPH0</accession>
<dbReference type="Pfam" id="PF01636">
    <property type="entry name" value="APH"/>
    <property type="match status" value="1"/>
</dbReference>
<reference evidence="2 3" key="1">
    <citation type="submission" date="2018-06" db="EMBL/GenBank/DDBJ databases">
        <title>Fusarium incarnatum-equiseti species complex species 28.</title>
        <authorList>
            <person name="Gardiner D.M."/>
        </authorList>
    </citation>
    <scope>NUCLEOTIDE SEQUENCE [LARGE SCALE GENOMIC DNA]</scope>
    <source>
        <strain evidence="2 3">FIESC_28</strain>
    </source>
</reference>
<dbReference type="EMBL" id="QKXC01000335">
    <property type="protein sequence ID" value="RBR06804.1"/>
    <property type="molecule type" value="Genomic_DNA"/>
</dbReference>
<dbReference type="OrthoDB" id="2906425at2759"/>
<protein>
    <recommendedName>
        <fullName evidence="1">Aminoglycoside phosphotransferase domain-containing protein</fullName>
    </recommendedName>
</protein>
<dbReference type="RefSeq" id="XP_031010881.1">
    <property type="nucleotide sequence ID" value="XM_031165050.1"/>
</dbReference>
<comment type="caution">
    <text evidence="2">The sequence shown here is derived from an EMBL/GenBank/DDBJ whole genome shotgun (WGS) entry which is preliminary data.</text>
</comment>
<dbReference type="SUPFAM" id="SSF56112">
    <property type="entry name" value="Protein kinase-like (PK-like)"/>
    <property type="match status" value="1"/>
</dbReference>
<sequence>MGADDFVFTHYNLSPRNVLVSGSPPQITGIVDFEFAGFFPALDEFLNDYIENSNDWSEDVYEVYLKRLEENSVPTPLKGIAKDGWEQVYLLQQVVQNIAPWYLPGKYTGEGLEQELAKSRVLVEEILEKLSQRA</sequence>
<keyword evidence="3" id="KW-1185">Reference proteome</keyword>
<dbReference type="GeneID" id="42000346"/>
<name>A0A366QPH0_9HYPO</name>
<evidence type="ECO:0000313" key="2">
    <source>
        <dbReference type="EMBL" id="RBR06804.1"/>
    </source>
</evidence>
<evidence type="ECO:0000313" key="3">
    <source>
        <dbReference type="Proteomes" id="UP000253153"/>
    </source>
</evidence>
<evidence type="ECO:0000259" key="1">
    <source>
        <dbReference type="Pfam" id="PF01636"/>
    </source>
</evidence>
<dbReference type="Proteomes" id="UP000253153">
    <property type="component" value="Unassembled WGS sequence"/>
</dbReference>
<dbReference type="InterPro" id="IPR011009">
    <property type="entry name" value="Kinase-like_dom_sf"/>
</dbReference>
<dbReference type="InterPro" id="IPR002575">
    <property type="entry name" value="Aminoglycoside_PTrfase"/>
</dbReference>
<gene>
    <name evidence="2" type="ORF">FIESC28_10920</name>
</gene>
<proteinExistence type="predicted"/>